<feature type="domain" description="ABC-type transport auxiliary lipoprotein component" evidence="2">
    <location>
        <begin position="69"/>
        <end position="184"/>
    </location>
</feature>
<keyword evidence="1" id="KW-0732">Signal</keyword>
<evidence type="ECO:0000313" key="3">
    <source>
        <dbReference type="EMBL" id="GLT21463.1"/>
    </source>
</evidence>
<keyword evidence="4" id="KW-1185">Reference proteome</keyword>
<feature type="signal peptide" evidence="1">
    <location>
        <begin position="1"/>
        <end position="27"/>
    </location>
</feature>
<accession>A0ABQ6F7C4</accession>
<proteinExistence type="predicted"/>
<organism evidence="3 4">
    <name type="scientific">Zoogloea oryzae</name>
    <dbReference type="NCBI Taxonomy" id="310767"/>
    <lineage>
        <taxon>Bacteria</taxon>
        <taxon>Pseudomonadati</taxon>
        <taxon>Pseudomonadota</taxon>
        <taxon>Betaproteobacteria</taxon>
        <taxon>Rhodocyclales</taxon>
        <taxon>Zoogloeaceae</taxon>
        <taxon>Zoogloea</taxon>
    </lineage>
</organism>
<evidence type="ECO:0000313" key="4">
    <source>
        <dbReference type="Proteomes" id="UP001157167"/>
    </source>
</evidence>
<evidence type="ECO:0000256" key="1">
    <source>
        <dbReference type="SAM" id="SignalP"/>
    </source>
</evidence>
<dbReference type="RefSeq" id="WP_284186902.1">
    <property type="nucleotide sequence ID" value="NZ_BSPX01000008.1"/>
</dbReference>
<dbReference type="Proteomes" id="UP001157167">
    <property type="component" value="Unassembled WGS sequence"/>
</dbReference>
<comment type="caution">
    <text evidence="3">The sequence shown here is derived from an EMBL/GenBank/DDBJ whole genome shotgun (WGS) entry which is preliminary data.</text>
</comment>
<protein>
    <recommendedName>
        <fullName evidence="2">ABC-type transport auxiliary lipoprotein component domain-containing protein</fullName>
    </recommendedName>
</protein>
<dbReference type="Pfam" id="PF03886">
    <property type="entry name" value="ABC_trans_aux"/>
    <property type="match status" value="1"/>
</dbReference>
<reference evidence="4" key="1">
    <citation type="journal article" date="2019" name="Int. J. Syst. Evol. Microbiol.">
        <title>The Global Catalogue of Microorganisms (GCM) 10K type strain sequencing project: providing services to taxonomists for standard genome sequencing and annotation.</title>
        <authorList>
            <consortium name="The Broad Institute Genomics Platform"/>
            <consortium name="The Broad Institute Genome Sequencing Center for Infectious Disease"/>
            <person name="Wu L."/>
            <person name="Ma J."/>
        </authorList>
    </citation>
    <scope>NUCLEOTIDE SEQUENCE [LARGE SCALE GENOMIC DNA]</scope>
    <source>
        <strain evidence="4">NBRC 102407</strain>
    </source>
</reference>
<dbReference type="InterPro" id="IPR005586">
    <property type="entry name" value="ABC_trans_aux"/>
</dbReference>
<evidence type="ECO:0000259" key="2">
    <source>
        <dbReference type="Pfam" id="PF03886"/>
    </source>
</evidence>
<dbReference type="SUPFAM" id="SSF159594">
    <property type="entry name" value="XCC0632-like"/>
    <property type="match status" value="1"/>
</dbReference>
<gene>
    <name evidence="3" type="ORF">GCM10007933_09150</name>
</gene>
<name>A0ABQ6F7C4_9RHOO</name>
<feature type="chain" id="PRO_5046730798" description="ABC-type transport auxiliary lipoprotein component domain-containing protein" evidence="1">
    <location>
        <begin position="28"/>
        <end position="208"/>
    </location>
</feature>
<dbReference type="Gene3D" id="3.40.50.10610">
    <property type="entry name" value="ABC-type transport auxiliary lipoprotein component"/>
    <property type="match status" value="1"/>
</dbReference>
<sequence length="208" mass="22325">MQLLPLIRLSLAVAALLLAACNSVPKAAPGYAVHDFGPLDGPPPRVLAFPIRSTEVVPAPWLASTAMHYRLLYAQPTRRQVFVENRWAAHPGQLLELALKRSMKGDLPPAGAIGCRLRVDLDEFAQVFESEGVSRGVIELRAALLAPRSDQSIAMRSFSASVPAPSANAVGGVLALRDGVARVNLELLDWLESLDADPAHRVRARCGA</sequence>
<dbReference type="EMBL" id="BSPX01000008">
    <property type="protein sequence ID" value="GLT21463.1"/>
    <property type="molecule type" value="Genomic_DNA"/>
</dbReference>